<dbReference type="Proteomes" id="UP001596457">
    <property type="component" value="Unassembled WGS sequence"/>
</dbReference>
<proteinExistence type="predicted"/>
<accession>A0ABW2S844</accession>
<dbReference type="EMBL" id="JBHTBZ010000010">
    <property type="protein sequence ID" value="MFC7459623.1"/>
    <property type="molecule type" value="Genomic_DNA"/>
</dbReference>
<gene>
    <name evidence="2" type="ORF">ACFQU0_04185</name>
</gene>
<evidence type="ECO:0000256" key="1">
    <source>
        <dbReference type="SAM" id="Phobius"/>
    </source>
</evidence>
<organism evidence="2 3">
    <name type="scientific">Hydrogenophaga defluvii</name>
    <dbReference type="NCBI Taxonomy" id="249410"/>
    <lineage>
        <taxon>Bacteria</taxon>
        <taxon>Pseudomonadati</taxon>
        <taxon>Pseudomonadota</taxon>
        <taxon>Betaproteobacteria</taxon>
        <taxon>Burkholderiales</taxon>
        <taxon>Comamonadaceae</taxon>
        <taxon>Hydrogenophaga</taxon>
    </lineage>
</organism>
<name>A0ABW2S844_9BURK</name>
<dbReference type="RefSeq" id="WP_382198866.1">
    <property type="nucleotide sequence ID" value="NZ_JBHTBZ010000010.1"/>
</dbReference>
<keyword evidence="1" id="KW-1133">Transmembrane helix</keyword>
<keyword evidence="3" id="KW-1185">Reference proteome</keyword>
<evidence type="ECO:0000313" key="2">
    <source>
        <dbReference type="EMBL" id="MFC7459623.1"/>
    </source>
</evidence>
<protein>
    <submittedName>
        <fullName evidence="2">Uncharacterized protein</fullName>
    </submittedName>
</protein>
<dbReference type="SUPFAM" id="SSF47162">
    <property type="entry name" value="Apolipoprotein"/>
    <property type="match status" value="1"/>
</dbReference>
<sequence>MNTQEIAEFLDWVARGSGVIAILLTALGFMFREKWKQLLQRSLSADLERLKAELARDNAEHAAKLLPQFEQVKHDFQQKLEAYKVGLIAQAEAAKAQSELRKTIALRFSEVEFERLIALELLLAPIGTDIAAIGSIDMSFKTHEQVSDTLAKIRALGAAVEQAEMFLSTEDRKEINTFRATLLEFLNAYAGPNKPVCAPDDPLREQLIDQAASTHGKLKRQIKALGTFA</sequence>
<reference evidence="3" key="1">
    <citation type="journal article" date="2019" name="Int. J. Syst. Evol. Microbiol.">
        <title>The Global Catalogue of Microorganisms (GCM) 10K type strain sequencing project: providing services to taxonomists for standard genome sequencing and annotation.</title>
        <authorList>
            <consortium name="The Broad Institute Genomics Platform"/>
            <consortium name="The Broad Institute Genome Sequencing Center for Infectious Disease"/>
            <person name="Wu L."/>
            <person name="Ma J."/>
        </authorList>
    </citation>
    <scope>NUCLEOTIDE SEQUENCE [LARGE SCALE GENOMIC DNA]</scope>
    <source>
        <strain evidence="3">CCUG 53903</strain>
    </source>
</reference>
<feature type="transmembrane region" description="Helical" evidence="1">
    <location>
        <begin position="12"/>
        <end position="31"/>
    </location>
</feature>
<keyword evidence="1" id="KW-0812">Transmembrane</keyword>
<comment type="caution">
    <text evidence="2">The sequence shown here is derived from an EMBL/GenBank/DDBJ whole genome shotgun (WGS) entry which is preliminary data.</text>
</comment>
<keyword evidence="1" id="KW-0472">Membrane</keyword>
<evidence type="ECO:0000313" key="3">
    <source>
        <dbReference type="Proteomes" id="UP001596457"/>
    </source>
</evidence>